<gene>
    <name evidence="3" type="ORF">JKP88DRAFT_272187</name>
</gene>
<feature type="compositionally biased region" description="Low complexity" evidence="1">
    <location>
        <begin position="136"/>
        <end position="147"/>
    </location>
</feature>
<dbReference type="Proteomes" id="UP000664859">
    <property type="component" value="Unassembled WGS sequence"/>
</dbReference>
<organism evidence="3 4">
    <name type="scientific">Tribonema minus</name>
    <dbReference type="NCBI Taxonomy" id="303371"/>
    <lineage>
        <taxon>Eukaryota</taxon>
        <taxon>Sar</taxon>
        <taxon>Stramenopiles</taxon>
        <taxon>Ochrophyta</taxon>
        <taxon>PX clade</taxon>
        <taxon>Xanthophyceae</taxon>
        <taxon>Tribonematales</taxon>
        <taxon>Tribonemataceae</taxon>
        <taxon>Tribonema</taxon>
    </lineage>
</organism>
<feature type="region of interest" description="Disordered" evidence="1">
    <location>
        <begin position="61"/>
        <end position="147"/>
    </location>
</feature>
<keyword evidence="2" id="KW-1133">Transmembrane helix</keyword>
<keyword evidence="2" id="KW-0472">Membrane</keyword>
<name>A0A835ZEA2_9STRA</name>
<comment type="caution">
    <text evidence="3">The sequence shown here is derived from an EMBL/GenBank/DDBJ whole genome shotgun (WGS) entry which is preliminary data.</text>
</comment>
<sequence>MEELRRLFAPTGCRDAPPDRFRAAAAAAVAAGAVLALTPLRYALPAAIGLALGYGLSAAAPPPAPRALSQRSPPLAGVGPKESKRGPPARAAGVAFPPKSPPLASRPTRAIAIASASPQAREPDGADAFAPPPPYGGAAPAPSPAAAAVDLPPLHGLSSAVFDATLASSSSRGAGRRRPAVVAALDAAGAAGGGTPSDYALARNAQSTSLWGDPKPREAPGLETLRAMATALCHGVQGDHRLLQGTGGNAYGAPPSDPHRTQQFAPAEAPKVPLGAVADEAIAMHIFRQPEAAARLGGRGIPQGSSHKGYADAGVISREGAVARQGSVASQRGSVWMEPRCLLTLQPATTGLTTEYRFK</sequence>
<evidence type="ECO:0000256" key="2">
    <source>
        <dbReference type="SAM" id="Phobius"/>
    </source>
</evidence>
<evidence type="ECO:0000313" key="4">
    <source>
        <dbReference type="Proteomes" id="UP000664859"/>
    </source>
</evidence>
<keyword evidence="4" id="KW-1185">Reference proteome</keyword>
<evidence type="ECO:0000256" key="1">
    <source>
        <dbReference type="SAM" id="MobiDB-lite"/>
    </source>
</evidence>
<feature type="transmembrane region" description="Helical" evidence="2">
    <location>
        <begin position="21"/>
        <end position="37"/>
    </location>
</feature>
<reference evidence="3" key="1">
    <citation type="submission" date="2021-02" db="EMBL/GenBank/DDBJ databases">
        <title>First Annotated Genome of the Yellow-green Alga Tribonema minus.</title>
        <authorList>
            <person name="Mahan K.M."/>
        </authorList>
    </citation>
    <scope>NUCLEOTIDE SEQUENCE</scope>
    <source>
        <strain evidence="3">UTEX B ZZ1240</strain>
    </source>
</reference>
<evidence type="ECO:0000313" key="3">
    <source>
        <dbReference type="EMBL" id="KAG5192872.1"/>
    </source>
</evidence>
<proteinExistence type="predicted"/>
<dbReference type="EMBL" id="JAFCMP010000001">
    <property type="protein sequence ID" value="KAG5192872.1"/>
    <property type="molecule type" value="Genomic_DNA"/>
</dbReference>
<protein>
    <submittedName>
        <fullName evidence="3">Uncharacterized protein</fullName>
    </submittedName>
</protein>
<keyword evidence="2" id="KW-0812">Transmembrane</keyword>
<dbReference type="AlphaFoldDB" id="A0A835ZEA2"/>
<accession>A0A835ZEA2</accession>